<dbReference type="Gene3D" id="1.10.10.60">
    <property type="entry name" value="Homeodomain-like"/>
    <property type="match status" value="1"/>
</dbReference>
<evidence type="ECO:0000256" key="3">
    <source>
        <dbReference type="ARBA" id="ARBA00023163"/>
    </source>
</evidence>
<feature type="domain" description="HTH tetR-type" evidence="6">
    <location>
        <begin position="20"/>
        <end position="80"/>
    </location>
</feature>
<reference evidence="8" key="1">
    <citation type="journal article" date="2019" name="Int. J. Syst. Evol. Microbiol.">
        <title>The Global Catalogue of Microorganisms (GCM) 10K type strain sequencing project: providing services to taxonomists for standard genome sequencing and annotation.</title>
        <authorList>
            <consortium name="The Broad Institute Genomics Platform"/>
            <consortium name="The Broad Institute Genome Sequencing Center for Infectious Disease"/>
            <person name="Wu L."/>
            <person name="Ma J."/>
        </authorList>
    </citation>
    <scope>NUCLEOTIDE SEQUENCE [LARGE SCALE GENOMIC DNA]</scope>
    <source>
        <strain evidence="8">JCM 3106</strain>
    </source>
</reference>
<dbReference type="PROSITE" id="PS01081">
    <property type="entry name" value="HTH_TETR_1"/>
    <property type="match status" value="1"/>
</dbReference>
<comment type="caution">
    <text evidence="7">The sequence shown here is derived from an EMBL/GenBank/DDBJ whole genome shotgun (WGS) entry which is preliminary data.</text>
</comment>
<evidence type="ECO:0000313" key="8">
    <source>
        <dbReference type="Proteomes" id="UP001499930"/>
    </source>
</evidence>
<dbReference type="EMBL" id="BAAAWD010000029">
    <property type="protein sequence ID" value="GAA3038880.1"/>
    <property type="molecule type" value="Genomic_DNA"/>
</dbReference>
<keyword evidence="3" id="KW-0804">Transcription</keyword>
<keyword evidence="1" id="KW-0805">Transcription regulation</keyword>
<organism evidence="7 8">
    <name type="scientific">Streptosporangium longisporum</name>
    <dbReference type="NCBI Taxonomy" id="46187"/>
    <lineage>
        <taxon>Bacteria</taxon>
        <taxon>Bacillati</taxon>
        <taxon>Actinomycetota</taxon>
        <taxon>Actinomycetes</taxon>
        <taxon>Streptosporangiales</taxon>
        <taxon>Streptosporangiaceae</taxon>
        <taxon>Streptosporangium</taxon>
    </lineage>
</organism>
<name>A0ABP6LDV2_9ACTN</name>
<proteinExistence type="predicted"/>
<dbReference type="Pfam" id="PF02909">
    <property type="entry name" value="TetR_C_1"/>
    <property type="match status" value="1"/>
</dbReference>
<feature type="DNA-binding region" description="H-T-H motif" evidence="4">
    <location>
        <begin position="43"/>
        <end position="62"/>
    </location>
</feature>
<dbReference type="InterPro" id="IPR009057">
    <property type="entry name" value="Homeodomain-like_sf"/>
</dbReference>
<dbReference type="InterPro" id="IPR004111">
    <property type="entry name" value="Repressor_TetR_C"/>
</dbReference>
<dbReference type="PANTHER" id="PTHR30055">
    <property type="entry name" value="HTH-TYPE TRANSCRIPTIONAL REGULATOR RUTR"/>
    <property type="match status" value="1"/>
</dbReference>
<gene>
    <name evidence="7" type="ORF">GCM10017559_78810</name>
</gene>
<dbReference type="RefSeq" id="WP_344906726.1">
    <property type="nucleotide sequence ID" value="NZ_BAAAWD010000029.1"/>
</dbReference>
<dbReference type="SUPFAM" id="SSF48498">
    <property type="entry name" value="Tetracyclin repressor-like, C-terminal domain"/>
    <property type="match status" value="1"/>
</dbReference>
<evidence type="ECO:0000256" key="4">
    <source>
        <dbReference type="PROSITE-ProRule" id="PRU00335"/>
    </source>
</evidence>
<dbReference type="SUPFAM" id="SSF46689">
    <property type="entry name" value="Homeodomain-like"/>
    <property type="match status" value="1"/>
</dbReference>
<dbReference type="PROSITE" id="PS50977">
    <property type="entry name" value="HTH_TETR_2"/>
    <property type="match status" value="1"/>
</dbReference>
<evidence type="ECO:0000313" key="7">
    <source>
        <dbReference type="EMBL" id="GAA3038880.1"/>
    </source>
</evidence>
<dbReference type="InterPro" id="IPR036271">
    <property type="entry name" value="Tet_transcr_reg_TetR-rel_C_sf"/>
</dbReference>
<keyword evidence="8" id="KW-1185">Reference proteome</keyword>
<accession>A0ABP6LDV2</accession>
<dbReference type="Pfam" id="PF00440">
    <property type="entry name" value="TetR_N"/>
    <property type="match status" value="1"/>
</dbReference>
<evidence type="ECO:0000256" key="2">
    <source>
        <dbReference type="ARBA" id="ARBA00023125"/>
    </source>
</evidence>
<dbReference type="InterPro" id="IPR050109">
    <property type="entry name" value="HTH-type_TetR-like_transc_reg"/>
</dbReference>
<evidence type="ECO:0000259" key="6">
    <source>
        <dbReference type="PROSITE" id="PS50977"/>
    </source>
</evidence>
<dbReference type="Gene3D" id="1.10.357.10">
    <property type="entry name" value="Tetracycline Repressor, domain 2"/>
    <property type="match status" value="1"/>
</dbReference>
<dbReference type="Proteomes" id="UP001499930">
    <property type="component" value="Unassembled WGS sequence"/>
</dbReference>
<feature type="region of interest" description="Disordered" evidence="5">
    <location>
        <begin position="238"/>
        <end position="268"/>
    </location>
</feature>
<keyword evidence="2 4" id="KW-0238">DNA-binding</keyword>
<evidence type="ECO:0000256" key="1">
    <source>
        <dbReference type="ARBA" id="ARBA00023015"/>
    </source>
</evidence>
<sequence>MKEHFSSVWTREPRTTKSPALGREQIVRAAMTLLDSEGPDALSMRRLGAKLGSGATSIYWYVANKDELLELVLDEVYGEFDVPDVDETSWRNVAASFAYGMRQALMRHPWVINLVGCTPALGPNAMRMMGRLVATFDRAGFRGMDQDYAASALMSYVIGVTTPELSWRNTMERTGLDSNALNAAIQPVVEKAAADHPELAARYAEFRGMDVDTARALNFEFGLTCLLDGLEARLNRAASRPTVPPGDRAASRPAAPPGVPPARPRHSS</sequence>
<dbReference type="InterPro" id="IPR001647">
    <property type="entry name" value="HTH_TetR"/>
</dbReference>
<dbReference type="InterPro" id="IPR023772">
    <property type="entry name" value="DNA-bd_HTH_TetR-type_CS"/>
</dbReference>
<evidence type="ECO:0000256" key="5">
    <source>
        <dbReference type="SAM" id="MobiDB-lite"/>
    </source>
</evidence>
<protein>
    <submittedName>
        <fullName evidence="7">TetR/AcrR family transcriptional regulator C-terminal domain-containing protein</fullName>
    </submittedName>
</protein>
<dbReference type="PANTHER" id="PTHR30055:SF151">
    <property type="entry name" value="TRANSCRIPTIONAL REGULATORY PROTEIN"/>
    <property type="match status" value="1"/>
</dbReference>